<reference evidence="3 4" key="1">
    <citation type="submission" date="2019-03" db="EMBL/GenBank/DDBJ databases">
        <title>Flavobacterium AR-3-4 sp. nov. isolated from arctic soil.</title>
        <authorList>
            <person name="Chaudhary D.K."/>
        </authorList>
    </citation>
    <scope>NUCLEOTIDE SEQUENCE [LARGE SCALE GENOMIC DNA]</scope>
    <source>
        <strain evidence="3 4">AR-3-4</strain>
    </source>
</reference>
<comment type="caution">
    <text evidence="3">The sequence shown here is derived from an EMBL/GenBank/DDBJ whole genome shotgun (WGS) entry which is preliminary data.</text>
</comment>
<gene>
    <name evidence="3" type="ORF">E0F76_12645</name>
</gene>
<dbReference type="OrthoDB" id="1121502at2"/>
<feature type="chain" id="PRO_5020962577" description="Putative beta-lactamase-inhibitor-like PepSY-like domain-containing protein" evidence="1">
    <location>
        <begin position="19"/>
        <end position="148"/>
    </location>
</feature>
<protein>
    <recommendedName>
        <fullName evidence="2">Putative beta-lactamase-inhibitor-like PepSY-like domain-containing protein</fullName>
    </recommendedName>
</protein>
<dbReference type="SUPFAM" id="SSF160574">
    <property type="entry name" value="BT0923-like"/>
    <property type="match status" value="1"/>
</dbReference>
<proteinExistence type="predicted"/>
<keyword evidence="4" id="KW-1185">Reference proteome</keyword>
<organism evidence="3 4">
    <name type="scientific">Flavobacterium cellulosilyticum</name>
    <dbReference type="NCBI Taxonomy" id="2541731"/>
    <lineage>
        <taxon>Bacteria</taxon>
        <taxon>Pseudomonadati</taxon>
        <taxon>Bacteroidota</taxon>
        <taxon>Flavobacteriia</taxon>
        <taxon>Flavobacteriales</taxon>
        <taxon>Flavobacteriaceae</taxon>
        <taxon>Flavobacterium</taxon>
    </lineage>
</organism>
<evidence type="ECO:0000313" key="3">
    <source>
        <dbReference type="EMBL" id="TDD95952.1"/>
    </source>
</evidence>
<feature type="signal peptide" evidence="1">
    <location>
        <begin position="1"/>
        <end position="18"/>
    </location>
</feature>
<dbReference type="InterPro" id="IPR021533">
    <property type="entry name" value="PepSY-like"/>
</dbReference>
<evidence type="ECO:0000256" key="1">
    <source>
        <dbReference type="SAM" id="SignalP"/>
    </source>
</evidence>
<dbReference type="RefSeq" id="WP_132006540.1">
    <property type="nucleotide sequence ID" value="NZ_SMFK01000008.1"/>
</dbReference>
<dbReference type="AlphaFoldDB" id="A0A4R5CFE7"/>
<sequence length="148" mass="16419">MKKVFLVVAIVFSATLLAQSEENSKKIVVPTDVKAAFSKEFPNNIAKWGMEDGGYEAEFKIKGSDASAVYDKKGHRKVLEIAIKTAELPVNVLEYLKKNYASNKITEAAKITDDKNTVTYEAEIGKDGKSYDVLFNFNGKFIKIVEGD</sequence>
<evidence type="ECO:0000313" key="4">
    <source>
        <dbReference type="Proteomes" id="UP000295479"/>
    </source>
</evidence>
<dbReference type="Proteomes" id="UP000295479">
    <property type="component" value="Unassembled WGS sequence"/>
</dbReference>
<feature type="domain" description="Putative beta-lactamase-inhibitor-like PepSY-like" evidence="2">
    <location>
        <begin position="55"/>
        <end position="143"/>
    </location>
</feature>
<dbReference type="Pfam" id="PF11396">
    <property type="entry name" value="PepSY_like"/>
    <property type="match status" value="1"/>
</dbReference>
<keyword evidence="1" id="KW-0732">Signal</keyword>
<accession>A0A4R5CFE7</accession>
<name>A0A4R5CFE7_9FLAO</name>
<dbReference type="EMBL" id="SMFK01000008">
    <property type="protein sequence ID" value="TDD95952.1"/>
    <property type="molecule type" value="Genomic_DNA"/>
</dbReference>
<evidence type="ECO:0000259" key="2">
    <source>
        <dbReference type="Pfam" id="PF11396"/>
    </source>
</evidence>
<dbReference type="Gene3D" id="3.10.450.360">
    <property type="match status" value="1"/>
</dbReference>